<keyword evidence="3" id="KW-1185">Reference proteome</keyword>
<dbReference type="AlphaFoldDB" id="G0R2P3"/>
<protein>
    <recommendedName>
        <fullName evidence="4">Transmembrane protein</fullName>
    </recommendedName>
</protein>
<dbReference type="GeneID" id="14904335"/>
<feature type="transmembrane region" description="Helical" evidence="1">
    <location>
        <begin position="94"/>
        <end position="113"/>
    </location>
</feature>
<evidence type="ECO:0008006" key="4">
    <source>
        <dbReference type="Google" id="ProtNLM"/>
    </source>
</evidence>
<evidence type="ECO:0000256" key="1">
    <source>
        <dbReference type="SAM" id="Phobius"/>
    </source>
</evidence>
<feature type="transmembrane region" description="Helical" evidence="1">
    <location>
        <begin position="6"/>
        <end position="29"/>
    </location>
</feature>
<reference evidence="2 3" key="1">
    <citation type="submission" date="2011-07" db="EMBL/GenBank/DDBJ databases">
        <authorList>
            <person name="Coyne R."/>
            <person name="Brami D."/>
            <person name="Johnson J."/>
            <person name="Hostetler J."/>
            <person name="Hannick L."/>
            <person name="Clark T."/>
            <person name="Cassidy-Hanley D."/>
            <person name="Inman J."/>
        </authorList>
    </citation>
    <scope>NUCLEOTIDE SEQUENCE [LARGE SCALE GENOMIC DNA]</scope>
    <source>
        <strain evidence="2 3">G5</strain>
    </source>
</reference>
<sequence length="115" mass="14154">MFQILSFLIHFKFVLMRFFLFNSLVIYICKKSKIKSNLFKLFIKLKIQFFNNYLVIAFKKLSIFNMKLSMNKYINIVNLMQKIYNIQQMEFQEIAFNQLLMILFQLIYLYGIFKR</sequence>
<dbReference type="EMBL" id="GL984276">
    <property type="protein sequence ID" value="EGR28259.1"/>
    <property type="molecule type" value="Genomic_DNA"/>
</dbReference>
<accession>G0R2P3</accession>
<organism evidence="2 3">
    <name type="scientific">Ichthyophthirius multifiliis</name>
    <name type="common">White spot disease agent</name>
    <name type="synonym">Ich</name>
    <dbReference type="NCBI Taxonomy" id="5932"/>
    <lineage>
        <taxon>Eukaryota</taxon>
        <taxon>Sar</taxon>
        <taxon>Alveolata</taxon>
        <taxon>Ciliophora</taxon>
        <taxon>Intramacronucleata</taxon>
        <taxon>Oligohymenophorea</taxon>
        <taxon>Hymenostomatida</taxon>
        <taxon>Ophryoglenina</taxon>
        <taxon>Ichthyophthirius</taxon>
    </lineage>
</organism>
<name>G0R2P3_ICHMU</name>
<evidence type="ECO:0000313" key="2">
    <source>
        <dbReference type="EMBL" id="EGR28259.1"/>
    </source>
</evidence>
<proteinExistence type="predicted"/>
<keyword evidence="1" id="KW-1133">Transmembrane helix</keyword>
<gene>
    <name evidence="2" type="ORF">IMG5_180180</name>
</gene>
<evidence type="ECO:0000313" key="3">
    <source>
        <dbReference type="Proteomes" id="UP000008983"/>
    </source>
</evidence>
<dbReference type="InParanoid" id="G0R2P3"/>
<keyword evidence="1" id="KW-0472">Membrane</keyword>
<keyword evidence="1" id="KW-0812">Transmembrane</keyword>
<dbReference type="RefSeq" id="XP_004027604.1">
    <property type="nucleotide sequence ID" value="XM_004027555.1"/>
</dbReference>
<dbReference type="Proteomes" id="UP000008983">
    <property type="component" value="Unassembled WGS sequence"/>
</dbReference>